<dbReference type="InterPro" id="IPR013114">
    <property type="entry name" value="FabA_FabZ"/>
</dbReference>
<dbReference type="PANTHER" id="PTHR30272:SF1">
    <property type="entry name" value="3-HYDROXYACYL-[ACYL-CARRIER-PROTEIN] DEHYDRATASE"/>
    <property type="match status" value="1"/>
</dbReference>
<evidence type="ECO:0000256" key="4">
    <source>
        <dbReference type="ARBA" id="ARBA00022516"/>
    </source>
</evidence>
<gene>
    <name evidence="9" type="primary">fabZ</name>
    <name evidence="9" type="ORF">IAC10_08655</name>
</gene>
<evidence type="ECO:0000256" key="6">
    <source>
        <dbReference type="ARBA" id="ARBA00023098"/>
    </source>
</evidence>
<evidence type="ECO:0000256" key="2">
    <source>
        <dbReference type="ARBA" id="ARBA00013167"/>
    </source>
</evidence>
<evidence type="ECO:0000256" key="8">
    <source>
        <dbReference type="ARBA" id="ARBA00025049"/>
    </source>
</evidence>
<dbReference type="AlphaFoldDB" id="A0A9D1F0A2"/>
<evidence type="ECO:0000256" key="7">
    <source>
        <dbReference type="ARBA" id="ARBA00023239"/>
    </source>
</evidence>
<dbReference type="GO" id="GO:0005737">
    <property type="term" value="C:cytoplasm"/>
    <property type="evidence" value="ECO:0007669"/>
    <property type="project" value="UniProtKB-SubCell"/>
</dbReference>
<dbReference type="GO" id="GO:0019171">
    <property type="term" value="F:(3R)-hydroxyacyl-[acyl-carrier-protein] dehydratase activity"/>
    <property type="evidence" value="ECO:0007669"/>
    <property type="project" value="UniProtKB-EC"/>
</dbReference>
<dbReference type="CDD" id="cd01288">
    <property type="entry name" value="FabZ"/>
    <property type="match status" value="1"/>
</dbReference>
<dbReference type="SUPFAM" id="SSF54637">
    <property type="entry name" value="Thioesterase/thiol ester dehydrase-isomerase"/>
    <property type="match status" value="1"/>
</dbReference>
<accession>A0A9D1F0A2</accession>
<keyword evidence="6" id="KW-0443">Lipid metabolism</keyword>
<name>A0A9D1F0A2_9BACT</name>
<protein>
    <recommendedName>
        <fullName evidence="2">3-hydroxyacyl-[acyl-carrier-protein] dehydratase</fullName>
        <ecNumber evidence="2">4.2.1.59</ecNumber>
    </recommendedName>
</protein>
<dbReference type="NCBIfam" id="TIGR01750">
    <property type="entry name" value="fabZ"/>
    <property type="match status" value="1"/>
</dbReference>
<dbReference type="GO" id="GO:0009245">
    <property type="term" value="P:lipid A biosynthetic process"/>
    <property type="evidence" value="ECO:0007669"/>
    <property type="project" value="UniProtKB-KW"/>
</dbReference>
<evidence type="ECO:0000256" key="1">
    <source>
        <dbReference type="ARBA" id="ARBA00004496"/>
    </source>
</evidence>
<keyword evidence="7 9" id="KW-0456">Lyase</keyword>
<reference evidence="9" key="1">
    <citation type="submission" date="2020-10" db="EMBL/GenBank/DDBJ databases">
        <authorList>
            <person name="Gilroy R."/>
        </authorList>
    </citation>
    <scope>NUCLEOTIDE SEQUENCE</scope>
    <source>
        <strain evidence="9">6276</strain>
    </source>
</reference>
<evidence type="ECO:0000256" key="3">
    <source>
        <dbReference type="ARBA" id="ARBA00022490"/>
    </source>
</evidence>
<comment type="function">
    <text evidence="8">Involved in unsaturated fatty acids biosynthesis. Catalyzes the dehydration of short chain beta-hydroxyacyl-ACPs and long chain saturated and unsaturated beta-hydroxyacyl-ACPs.</text>
</comment>
<evidence type="ECO:0000313" key="9">
    <source>
        <dbReference type="EMBL" id="HIS36682.1"/>
    </source>
</evidence>
<dbReference type="FunFam" id="3.10.129.10:FF:000001">
    <property type="entry name" value="3-hydroxyacyl-[acyl-carrier-protein] dehydratase FabZ"/>
    <property type="match status" value="1"/>
</dbReference>
<dbReference type="GO" id="GO:0016020">
    <property type="term" value="C:membrane"/>
    <property type="evidence" value="ECO:0007669"/>
    <property type="project" value="GOC"/>
</dbReference>
<dbReference type="PANTHER" id="PTHR30272">
    <property type="entry name" value="3-HYDROXYACYL-[ACYL-CARRIER-PROTEIN] DEHYDRATASE"/>
    <property type="match status" value="1"/>
</dbReference>
<sequence length="148" mass="16691">MSEEKEILKFDTMEIMEMIPHRFPFLLVDRITECVPGKYAKGYKNLTMNEQFFQGHFPGNPIMPGVLQLEAMAQCSAPVLMTMPEFKGKLTLYAGVDGVRFKNIVRPGDRFDMEIELTKVKGPVCKAHGRGLVDGKLCVEADMTFALK</sequence>
<keyword evidence="5" id="KW-0441">Lipid A biosynthesis</keyword>
<dbReference type="InterPro" id="IPR010084">
    <property type="entry name" value="FabZ"/>
</dbReference>
<comment type="subcellular location">
    <subcellularLocation>
        <location evidence="1">Cytoplasm</location>
    </subcellularLocation>
</comment>
<dbReference type="EC" id="4.2.1.59" evidence="2"/>
<keyword evidence="3" id="KW-0963">Cytoplasm</keyword>
<reference evidence="9" key="2">
    <citation type="journal article" date="2021" name="PeerJ">
        <title>Extensive microbial diversity within the chicken gut microbiome revealed by metagenomics and culture.</title>
        <authorList>
            <person name="Gilroy R."/>
            <person name="Ravi A."/>
            <person name="Getino M."/>
            <person name="Pursley I."/>
            <person name="Horton D.L."/>
            <person name="Alikhan N.F."/>
            <person name="Baker D."/>
            <person name="Gharbi K."/>
            <person name="Hall N."/>
            <person name="Watson M."/>
            <person name="Adriaenssens E.M."/>
            <person name="Foster-Nyarko E."/>
            <person name="Jarju S."/>
            <person name="Secka A."/>
            <person name="Antonio M."/>
            <person name="Oren A."/>
            <person name="Chaudhuri R.R."/>
            <person name="La Ragione R."/>
            <person name="Hildebrand F."/>
            <person name="Pallen M.J."/>
        </authorList>
    </citation>
    <scope>NUCLEOTIDE SEQUENCE</scope>
    <source>
        <strain evidence="9">6276</strain>
    </source>
</reference>
<dbReference type="EMBL" id="DVIU01000171">
    <property type="protein sequence ID" value="HIS36682.1"/>
    <property type="molecule type" value="Genomic_DNA"/>
</dbReference>
<comment type="caution">
    <text evidence="9">The sequence shown here is derived from an EMBL/GenBank/DDBJ whole genome shotgun (WGS) entry which is preliminary data.</text>
</comment>
<organism evidence="9 10">
    <name type="scientific">Candidatus Scatousia excrementigallinarum</name>
    <dbReference type="NCBI Taxonomy" id="2840935"/>
    <lineage>
        <taxon>Bacteria</taxon>
        <taxon>Candidatus Scatousia</taxon>
    </lineage>
</organism>
<evidence type="ECO:0000313" key="10">
    <source>
        <dbReference type="Proteomes" id="UP000823928"/>
    </source>
</evidence>
<keyword evidence="4" id="KW-0444">Lipid biosynthesis</keyword>
<dbReference type="InterPro" id="IPR029069">
    <property type="entry name" value="HotDog_dom_sf"/>
</dbReference>
<dbReference type="Gene3D" id="3.10.129.10">
    <property type="entry name" value="Hotdog Thioesterase"/>
    <property type="match status" value="1"/>
</dbReference>
<dbReference type="GO" id="GO:0006633">
    <property type="term" value="P:fatty acid biosynthetic process"/>
    <property type="evidence" value="ECO:0007669"/>
    <property type="project" value="InterPro"/>
</dbReference>
<dbReference type="NCBIfam" id="NF000582">
    <property type="entry name" value="PRK00006.1"/>
    <property type="match status" value="1"/>
</dbReference>
<dbReference type="Proteomes" id="UP000823928">
    <property type="component" value="Unassembled WGS sequence"/>
</dbReference>
<proteinExistence type="predicted"/>
<dbReference type="Pfam" id="PF07977">
    <property type="entry name" value="FabA"/>
    <property type="match status" value="1"/>
</dbReference>
<evidence type="ECO:0000256" key="5">
    <source>
        <dbReference type="ARBA" id="ARBA00022556"/>
    </source>
</evidence>